<gene>
    <name evidence="1" type="ORF">F2P81_001613</name>
</gene>
<name>A0A6A4TPD3_SCOMX</name>
<dbReference type="EMBL" id="VEVO01000002">
    <property type="protein sequence ID" value="KAF0045084.1"/>
    <property type="molecule type" value="Genomic_DNA"/>
</dbReference>
<comment type="caution">
    <text evidence="1">The sequence shown here is derived from an EMBL/GenBank/DDBJ whole genome shotgun (WGS) entry which is preliminary data.</text>
</comment>
<dbReference type="Proteomes" id="UP000438429">
    <property type="component" value="Unassembled WGS sequence"/>
</dbReference>
<evidence type="ECO:0000313" key="2">
    <source>
        <dbReference type="Proteomes" id="UP000438429"/>
    </source>
</evidence>
<accession>A0A6A4TPD3</accession>
<evidence type="ECO:0000313" key="1">
    <source>
        <dbReference type="EMBL" id="KAF0045084.1"/>
    </source>
</evidence>
<organism evidence="1 2">
    <name type="scientific">Scophthalmus maximus</name>
    <name type="common">Turbot</name>
    <name type="synonym">Psetta maxima</name>
    <dbReference type="NCBI Taxonomy" id="52904"/>
    <lineage>
        <taxon>Eukaryota</taxon>
        <taxon>Metazoa</taxon>
        <taxon>Chordata</taxon>
        <taxon>Craniata</taxon>
        <taxon>Vertebrata</taxon>
        <taxon>Euteleostomi</taxon>
        <taxon>Actinopterygii</taxon>
        <taxon>Neopterygii</taxon>
        <taxon>Teleostei</taxon>
        <taxon>Neoteleostei</taxon>
        <taxon>Acanthomorphata</taxon>
        <taxon>Carangaria</taxon>
        <taxon>Pleuronectiformes</taxon>
        <taxon>Pleuronectoidei</taxon>
        <taxon>Scophthalmidae</taxon>
        <taxon>Scophthalmus</taxon>
    </lineage>
</organism>
<dbReference type="AlphaFoldDB" id="A0A6A4TPD3"/>
<proteinExistence type="predicted"/>
<reference evidence="1 2" key="1">
    <citation type="submission" date="2019-06" db="EMBL/GenBank/DDBJ databases">
        <title>Draft genomes of female and male turbot (Scophthalmus maximus).</title>
        <authorList>
            <person name="Xu H."/>
            <person name="Xu X.-W."/>
            <person name="Shao C."/>
            <person name="Chen S."/>
        </authorList>
    </citation>
    <scope>NUCLEOTIDE SEQUENCE [LARGE SCALE GENOMIC DNA]</scope>
    <source>
        <strain evidence="1">Ysfricsl-2016a</strain>
        <tissue evidence="1">Blood</tissue>
    </source>
</reference>
<protein>
    <submittedName>
        <fullName evidence="1">Uncharacterized protein</fullName>
    </submittedName>
</protein>
<sequence length="150" mass="17187">MFPELLIRRIDPIKLVETRATVDRKQFDVELMTHSPENVHGIVMFTLKHETLNNEHCSRIGSSARHLNLHHNDIFHHELCQKHLSVRTLKGVKEKSLAQENSSVSSPVILRDDPLRTNFVKESGVEINQHNANVQTDFVMHQTLPSSAEL</sequence>